<dbReference type="GO" id="GO:0007623">
    <property type="term" value="P:circadian rhythm"/>
    <property type="evidence" value="ECO:0007669"/>
    <property type="project" value="InterPro"/>
</dbReference>
<keyword evidence="1" id="KW-0175">Coiled coil</keyword>
<dbReference type="Proteomes" id="UP001280581">
    <property type="component" value="Unassembled WGS sequence"/>
</dbReference>
<evidence type="ECO:0000313" key="3">
    <source>
        <dbReference type="EMBL" id="KAK3216162.1"/>
    </source>
</evidence>
<keyword evidence="4" id="KW-1185">Reference proteome</keyword>
<proteinExistence type="predicted"/>
<feature type="compositionally biased region" description="Basic and acidic residues" evidence="2">
    <location>
        <begin position="401"/>
        <end position="410"/>
    </location>
</feature>
<feature type="region of interest" description="Disordered" evidence="2">
    <location>
        <begin position="384"/>
        <end position="410"/>
    </location>
</feature>
<reference evidence="3 4" key="1">
    <citation type="submission" date="2021-02" db="EMBL/GenBank/DDBJ databases">
        <title>Genome assembly of Pseudopithomyces chartarum.</title>
        <authorList>
            <person name="Jauregui R."/>
            <person name="Singh J."/>
            <person name="Voisey C."/>
        </authorList>
    </citation>
    <scope>NUCLEOTIDE SEQUENCE [LARGE SCALE GENOMIC DNA]</scope>
    <source>
        <strain evidence="3 4">AGR01</strain>
    </source>
</reference>
<dbReference type="EMBL" id="WVTA01000002">
    <property type="protein sequence ID" value="KAK3216162.1"/>
    <property type="molecule type" value="Genomic_DNA"/>
</dbReference>
<accession>A0AAN6M734</accession>
<dbReference type="InterPro" id="IPR018554">
    <property type="entry name" value="FRQ"/>
</dbReference>
<protein>
    <submittedName>
        <fullName evidence="3">Uncharacterized protein</fullName>
    </submittedName>
</protein>
<evidence type="ECO:0000256" key="2">
    <source>
        <dbReference type="SAM" id="MobiDB-lite"/>
    </source>
</evidence>
<evidence type="ECO:0000256" key="1">
    <source>
        <dbReference type="SAM" id="Coils"/>
    </source>
</evidence>
<evidence type="ECO:0000313" key="4">
    <source>
        <dbReference type="Proteomes" id="UP001280581"/>
    </source>
</evidence>
<comment type="caution">
    <text evidence="3">The sequence shown here is derived from an EMBL/GenBank/DDBJ whole genome shotgun (WGS) entry which is preliminary data.</text>
</comment>
<dbReference type="GO" id="GO:0005634">
    <property type="term" value="C:nucleus"/>
    <property type="evidence" value="ECO:0007669"/>
    <property type="project" value="InterPro"/>
</dbReference>
<feature type="coiled-coil region" evidence="1">
    <location>
        <begin position="36"/>
        <end position="70"/>
    </location>
</feature>
<organism evidence="3 4">
    <name type="scientific">Pseudopithomyces chartarum</name>
    <dbReference type="NCBI Taxonomy" id="1892770"/>
    <lineage>
        <taxon>Eukaryota</taxon>
        <taxon>Fungi</taxon>
        <taxon>Dikarya</taxon>
        <taxon>Ascomycota</taxon>
        <taxon>Pezizomycotina</taxon>
        <taxon>Dothideomycetes</taxon>
        <taxon>Pleosporomycetidae</taxon>
        <taxon>Pleosporales</taxon>
        <taxon>Massarineae</taxon>
        <taxon>Didymosphaeriaceae</taxon>
        <taxon>Pseudopithomyces</taxon>
    </lineage>
</organism>
<dbReference type="GO" id="GO:0005737">
    <property type="term" value="C:cytoplasm"/>
    <property type="evidence" value="ECO:0007669"/>
    <property type="project" value="InterPro"/>
</dbReference>
<name>A0AAN6M734_9PLEO</name>
<dbReference type="Pfam" id="PF09421">
    <property type="entry name" value="FRQ"/>
    <property type="match status" value="2"/>
</dbReference>
<dbReference type="GO" id="GO:0006355">
    <property type="term" value="P:regulation of DNA-templated transcription"/>
    <property type="evidence" value="ECO:0007669"/>
    <property type="project" value="InterPro"/>
</dbReference>
<dbReference type="AlphaFoldDB" id="A0AAN6M734"/>
<gene>
    <name evidence="3" type="ORF">GRF29_8g2399908</name>
</gene>
<sequence>MVQLTANDMYQASGLLVYNDPPSPSSSPPSSDTLYRSYLEDKIDDLVVENKELRRKLRRYERLYDAQVQERLFEVRFHGLPARKEKELEELLRKFAKELDDTVASARPHVVLYMSALGKGEKVSSTVQPTKPKYSRRLQSVLSYLHDILPDLRLREKDAQMSEKLRKKLVVQRLEQIFAGKQPVLASYPQPMQQEKVAQSAAIPGRQAMEAREAILRRLMPERTREARIMPDGIVSQNDTTYNTRLDVRIGNNNSVGADLLEQRPTRLQDVDPNRAQVATENMEYLRHLGFTPPDVLSGKPLEDGQGWLHLNLLANMAQLHTLNVTPDFVKDALIRYSSRLELSGDQRKIRWKGGTDGTRCNDGSSSEQCGSCSPYDGVRSQSSLRPCKAGTSGPNSEYHIGLEQRTKTRTQVKEEIERRDFTNDPMPRIQKGGTAENIDFQLLDGSLTVICCCADIKEEIFRELEEVSEYIYKSEDGSVVLLDMAPKLDPVTIQAMERGYGLSSEDCLAKETNVGSAGVAS</sequence>